<keyword evidence="1" id="KW-0489">Methyltransferase</keyword>
<keyword evidence="1" id="KW-0808">Transferase</keyword>
<dbReference type="Pfam" id="PF05711">
    <property type="entry name" value="TylF"/>
    <property type="match status" value="1"/>
</dbReference>
<gene>
    <name evidence="1" type="ORF">J5285_14745</name>
</gene>
<evidence type="ECO:0000313" key="2">
    <source>
        <dbReference type="Proteomes" id="UP000826513"/>
    </source>
</evidence>
<name>A0ABX8T9K1_9HYPH</name>
<dbReference type="GO" id="GO:0008168">
    <property type="term" value="F:methyltransferase activity"/>
    <property type="evidence" value="ECO:0007669"/>
    <property type="project" value="UniProtKB-KW"/>
</dbReference>
<organism evidence="1 2">
    <name type="scientific">Agrobacterium larrymoorei</name>
    <dbReference type="NCBI Taxonomy" id="160699"/>
    <lineage>
        <taxon>Bacteria</taxon>
        <taxon>Pseudomonadati</taxon>
        <taxon>Pseudomonadota</taxon>
        <taxon>Alphaproteobacteria</taxon>
        <taxon>Hyphomicrobiales</taxon>
        <taxon>Rhizobiaceae</taxon>
        <taxon>Rhizobium/Agrobacterium group</taxon>
        <taxon>Agrobacterium</taxon>
    </lineage>
</organism>
<accession>A0ABX8T9K1</accession>
<dbReference type="RefSeq" id="WP_219276039.1">
    <property type="nucleotide sequence ID" value="NZ_CP072168.1"/>
</dbReference>
<dbReference type="PANTHER" id="PTHR40036">
    <property type="entry name" value="MACROCIN O-METHYLTRANSFERASE"/>
    <property type="match status" value="1"/>
</dbReference>
<sequence>MGNFLFEDKFNFLDVAMEIAHHSVLSDGLPCIAFVDHDFWSKIGTVINIPNVEFVLCNEETDPDSVKWPDGNACLGIYAIQHASVGMPFVTSMIRKGIKYKVAGGYKVGGYVYDDLVARRSIENSYLSQRLALFDKFGDPGSVQDFVNLCQALYNTRNLPGDVVEIGCYRGSSGSMMLDYAKAKGLPAKTFHFLDVFTGFDYEEALTSSDAAWANTHGTEGREVVEERLQERAGINTVHVYKANVISDPLPQIESVTLCNIDVDLYEAVRAALFRFAPLITLGGIMICEDAGHTPSLIGARVALEEFLDAHAGKQFTPVHMPSGQVFLIRHS</sequence>
<dbReference type="Proteomes" id="UP000826513">
    <property type="component" value="Chromosome 2"/>
</dbReference>
<protein>
    <submittedName>
        <fullName evidence="1">Class I SAM-dependent methyltransferase</fullName>
    </submittedName>
</protein>
<proteinExistence type="predicted"/>
<evidence type="ECO:0000313" key="1">
    <source>
        <dbReference type="EMBL" id="QYA08691.1"/>
    </source>
</evidence>
<dbReference type="EMBL" id="CP072168">
    <property type="protein sequence ID" value="QYA08691.1"/>
    <property type="molecule type" value="Genomic_DNA"/>
</dbReference>
<dbReference type="PANTHER" id="PTHR40036:SF1">
    <property type="entry name" value="MACROCIN O-METHYLTRANSFERASE"/>
    <property type="match status" value="1"/>
</dbReference>
<keyword evidence="2" id="KW-1185">Reference proteome</keyword>
<reference evidence="1 2" key="1">
    <citation type="submission" date="2021-03" db="EMBL/GenBank/DDBJ databases">
        <title>Rapid diversification of plasmids in a genus of pathogenic and nitrogen fixing bacteria.</title>
        <authorList>
            <person name="Weisberg A.J."/>
            <person name="Miller M."/>
            <person name="Ream W."/>
            <person name="Grunwald N.J."/>
            <person name="Chang J.H."/>
        </authorList>
    </citation>
    <scope>NUCLEOTIDE SEQUENCE [LARGE SCALE GENOMIC DNA]</scope>
    <source>
        <strain evidence="1 2">AF3.44</strain>
    </source>
</reference>
<dbReference type="GO" id="GO:0032259">
    <property type="term" value="P:methylation"/>
    <property type="evidence" value="ECO:0007669"/>
    <property type="project" value="UniProtKB-KW"/>
</dbReference>
<dbReference type="InterPro" id="IPR008884">
    <property type="entry name" value="TylF_MeTrfase"/>
</dbReference>